<dbReference type="PANTHER" id="PTHR46720">
    <property type="entry name" value="HYDROXYLASE, PUTATIVE (AFU_ORTHOLOGUE AFUA_3G01460)-RELATED"/>
    <property type="match status" value="1"/>
</dbReference>
<dbReference type="InterPro" id="IPR036188">
    <property type="entry name" value="FAD/NAD-bd_sf"/>
</dbReference>
<dbReference type="HOGENOM" id="CLU_009665_6_0_1"/>
<name>A0A0C2Y5U8_HEBCY</name>
<gene>
    <name evidence="4" type="ORF">M413DRAFT_441883</name>
</gene>
<proteinExistence type="predicted"/>
<evidence type="ECO:0000313" key="4">
    <source>
        <dbReference type="EMBL" id="KIM45203.1"/>
    </source>
</evidence>
<keyword evidence="3" id="KW-0560">Oxidoreductase</keyword>
<evidence type="ECO:0000256" key="3">
    <source>
        <dbReference type="ARBA" id="ARBA00023002"/>
    </source>
</evidence>
<dbReference type="STRING" id="686832.A0A0C2Y5U8"/>
<dbReference type="InterPro" id="IPR051104">
    <property type="entry name" value="FAD_monoxygenase"/>
</dbReference>
<reference evidence="5" key="2">
    <citation type="submission" date="2015-01" db="EMBL/GenBank/DDBJ databases">
        <title>Evolutionary Origins and Diversification of the Mycorrhizal Mutualists.</title>
        <authorList>
            <consortium name="DOE Joint Genome Institute"/>
            <consortium name="Mycorrhizal Genomics Consortium"/>
            <person name="Kohler A."/>
            <person name="Kuo A."/>
            <person name="Nagy L.G."/>
            <person name="Floudas D."/>
            <person name="Copeland A."/>
            <person name="Barry K.W."/>
            <person name="Cichocki N."/>
            <person name="Veneault-Fourrey C."/>
            <person name="LaButti K."/>
            <person name="Lindquist E.A."/>
            <person name="Lipzen A."/>
            <person name="Lundell T."/>
            <person name="Morin E."/>
            <person name="Murat C."/>
            <person name="Riley R."/>
            <person name="Ohm R."/>
            <person name="Sun H."/>
            <person name="Tunlid A."/>
            <person name="Henrissat B."/>
            <person name="Grigoriev I.V."/>
            <person name="Hibbett D.S."/>
            <person name="Martin F."/>
        </authorList>
    </citation>
    <scope>NUCLEOTIDE SEQUENCE [LARGE SCALE GENOMIC DNA]</scope>
    <source>
        <strain evidence="5">h7</strain>
    </source>
</reference>
<dbReference type="AlphaFoldDB" id="A0A0C2Y5U8"/>
<keyword evidence="2" id="KW-0274">FAD</keyword>
<dbReference type="GO" id="GO:0044550">
    <property type="term" value="P:secondary metabolite biosynthetic process"/>
    <property type="evidence" value="ECO:0007669"/>
    <property type="project" value="TreeGrafter"/>
</dbReference>
<dbReference type="SUPFAM" id="SSF51905">
    <property type="entry name" value="FAD/NAD(P)-binding domain"/>
    <property type="match status" value="1"/>
</dbReference>
<keyword evidence="1" id="KW-0285">Flavoprotein</keyword>
<dbReference type="OrthoDB" id="417877at2759"/>
<dbReference type="EMBL" id="KN831772">
    <property type="protein sequence ID" value="KIM45203.1"/>
    <property type="molecule type" value="Genomic_DNA"/>
</dbReference>
<evidence type="ECO:0000313" key="5">
    <source>
        <dbReference type="Proteomes" id="UP000053424"/>
    </source>
</evidence>
<dbReference type="Gene3D" id="3.50.50.60">
    <property type="entry name" value="FAD/NAD(P)-binding domain"/>
    <property type="match status" value="1"/>
</dbReference>
<keyword evidence="5" id="KW-1185">Reference proteome</keyword>
<dbReference type="GO" id="GO:0016491">
    <property type="term" value="F:oxidoreductase activity"/>
    <property type="evidence" value="ECO:0007669"/>
    <property type="project" value="UniProtKB-KW"/>
</dbReference>
<dbReference type="SUPFAM" id="SSF54373">
    <property type="entry name" value="FAD-linked reductases, C-terminal domain"/>
    <property type="match status" value="1"/>
</dbReference>
<evidence type="ECO:0000256" key="2">
    <source>
        <dbReference type="ARBA" id="ARBA00022827"/>
    </source>
</evidence>
<protein>
    <recommendedName>
        <fullName evidence="6">FAD-binding domain-containing protein</fullName>
    </recommendedName>
</protein>
<dbReference type="Proteomes" id="UP000053424">
    <property type="component" value="Unassembled WGS sequence"/>
</dbReference>
<organism evidence="4 5">
    <name type="scientific">Hebeloma cylindrosporum</name>
    <dbReference type="NCBI Taxonomy" id="76867"/>
    <lineage>
        <taxon>Eukaryota</taxon>
        <taxon>Fungi</taxon>
        <taxon>Dikarya</taxon>
        <taxon>Basidiomycota</taxon>
        <taxon>Agaricomycotina</taxon>
        <taxon>Agaricomycetes</taxon>
        <taxon>Agaricomycetidae</taxon>
        <taxon>Agaricales</taxon>
        <taxon>Agaricineae</taxon>
        <taxon>Hymenogastraceae</taxon>
        <taxon>Hebeloma</taxon>
    </lineage>
</organism>
<sequence length="250" mass="28116">MSYNDHIFEQFAKVYFLGQCIRFHRAEFLDVFVNHIPEGVAHFGKRLVSYCQSSTASPVHLAFADGSAATCDVLVGADGIKSSIRAQLYSAAAKMHEDPSLLRYIHPVWTGTIAYRGLIPVQDIPRGKDGSVHRTVVAPMMYCGKNKHVVSYSISQGDIVNVVTFASELEKHGQIYSGEWVTECEQRELLDCYRGWEPEVEQLLKCIKKPSRWAIHHLRPLPFYHKDNIVLIGDAVCSCLPFTTKNSDIS</sequence>
<accession>A0A0C2Y5U8</accession>
<reference evidence="4 5" key="1">
    <citation type="submission" date="2014-04" db="EMBL/GenBank/DDBJ databases">
        <authorList>
            <consortium name="DOE Joint Genome Institute"/>
            <person name="Kuo A."/>
            <person name="Gay G."/>
            <person name="Dore J."/>
            <person name="Kohler A."/>
            <person name="Nagy L.G."/>
            <person name="Floudas D."/>
            <person name="Copeland A."/>
            <person name="Barry K.W."/>
            <person name="Cichocki N."/>
            <person name="Veneault-Fourrey C."/>
            <person name="LaButti K."/>
            <person name="Lindquist E.A."/>
            <person name="Lipzen A."/>
            <person name="Lundell T."/>
            <person name="Morin E."/>
            <person name="Murat C."/>
            <person name="Sun H."/>
            <person name="Tunlid A."/>
            <person name="Henrissat B."/>
            <person name="Grigoriev I.V."/>
            <person name="Hibbett D.S."/>
            <person name="Martin F."/>
            <person name="Nordberg H.P."/>
            <person name="Cantor M.N."/>
            <person name="Hua S.X."/>
        </authorList>
    </citation>
    <scope>NUCLEOTIDE SEQUENCE [LARGE SCALE GENOMIC DNA]</scope>
    <source>
        <strain evidence="5">h7</strain>
    </source>
</reference>
<evidence type="ECO:0008006" key="6">
    <source>
        <dbReference type="Google" id="ProtNLM"/>
    </source>
</evidence>
<evidence type="ECO:0000256" key="1">
    <source>
        <dbReference type="ARBA" id="ARBA00022630"/>
    </source>
</evidence>
<dbReference type="PANTHER" id="PTHR46720:SF3">
    <property type="entry name" value="FAD-BINDING DOMAIN-CONTAINING PROTEIN-RELATED"/>
    <property type="match status" value="1"/>
</dbReference>